<reference evidence="1 2" key="1">
    <citation type="submission" date="2023-10" db="EMBL/GenBank/DDBJ databases">
        <title>Genome-Wide Identification Analysis in wild type Solanum Pinnatisectum Reveals Some Genes Defensing Phytophthora Infestans.</title>
        <authorList>
            <person name="Sun C."/>
        </authorList>
    </citation>
    <scope>NUCLEOTIDE SEQUENCE [LARGE SCALE GENOMIC DNA]</scope>
    <source>
        <strain evidence="1">LQN</strain>
        <tissue evidence="1">Leaf</tissue>
    </source>
</reference>
<accession>A0AAV9LM88</accession>
<dbReference type="AlphaFoldDB" id="A0AAV9LM88"/>
<dbReference type="EMBL" id="JAWPEI010000005">
    <property type="protein sequence ID" value="KAK4726821.1"/>
    <property type="molecule type" value="Genomic_DNA"/>
</dbReference>
<evidence type="ECO:0000313" key="2">
    <source>
        <dbReference type="Proteomes" id="UP001311915"/>
    </source>
</evidence>
<evidence type="ECO:0000313" key="1">
    <source>
        <dbReference type="EMBL" id="KAK4726821.1"/>
    </source>
</evidence>
<name>A0AAV9LM88_9SOLN</name>
<gene>
    <name evidence="1" type="ORF">R3W88_031738</name>
</gene>
<sequence length="80" mass="9511">MWFFYTHATELRIYSKRLRTSVKRIKSQRSSGRVFFWCAVHNLYSCGPRVTCSLGSCFKEHHLTLRVVPLQEFCINRTKP</sequence>
<dbReference type="Proteomes" id="UP001311915">
    <property type="component" value="Unassembled WGS sequence"/>
</dbReference>
<keyword evidence="2" id="KW-1185">Reference proteome</keyword>
<proteinExistence type="predicted"/>
<organism evidence="1 2">
    <name type="scientific">Solanum pinnatisectum</name>
    <name type="common">tansyleaf nightshade</name>
    <dbReference type="NCBI Taxonomy" id="50273"/>
    <lineage>
        <taxon>Eukaryota</taxon>
        <taxon>Viridiplantae</taxon>
        <taxon>Streptophyta</taxon>
        <taxon>Embryophyta</taxon>
        <taxon>Tracheophyta</taxon>
        <taxon>Spermatophyta</taxon>
        <taxon>Magnoliopsida</taxon>
        <taxon>eudicotyledons</taxon>
        <taxon>Gunneridae</taxon>
        <taxon>Pentapetalae</taxon>
        <taxon>asterids</taxon>
        <taxon>lamiids</taxon>
        <taxon>Solanales</taxon>
        <taxon>Solanaceae</taxon>
        <taxon>Solanoideae</taxon>
        <taxon>Solaneae</taxon>
        <taxon>Solanum</taxon>
    </lineage>
</organism>
<protein>
    <submittedName>
        <fullName evidence="1">Uncharacterized protein</fullName>
    </submittedName>
</protein>
<comment type="caution">
    <text evidence="1">The sequence shown here is derived from an EMBL/GenBank/DDBJ whole genome shotgun (WGS) entry which is preliminary data.</text>
</comment>